<protein>
    <submittedName>
        <fullName evidence="3">Uncharacterized protein</fullName>
    </submittedName>
</protein>
<feature type="compositionally biased region" description="Basic and acidic residues" evidence="1">
    <location>
        <begin position="305"/>
        <end position="314"/>
    </location>
</feature>
<dbReference type="EMBL" id="CH981526">
    <property type="protein sequence ID" value="EDK44491.1"/>
    <property type="molecule type" value="Genomic_DNA"/>
</dbReference>
<feature type="compositionally biased region" description="Gly residues" evidence="1">
    <location>
        <begin position="116"/>
        <end position="127"/>
    </location>
</feature>
<dbReference type="HOGENOM" id="CLU_748165_0_0_1"/>
<evidence type="ECO:0000256" key="2">
    <source>
        <dbReference type="SAM" id="Phobius"/>
    </source>
</evidence>
<feature type="region of interest" description="Disordered" evidence="1">
    <location>
        <begin position="116"/>
        <end position="228"/>
    </location>
</feature>
<feature type="region of interest" description="Disordered" evidence="1">
    <location>
        <begin position="305"/>
        <end position="328"/>
    </location>
</feature>
<dbReference type="GeneID" id="5233231"/>
<feature type="region of interest" description="Disordered" evidence="1">
    <location>
        <begin position="25"/>
        <end position="46"/>
    </location>
</feature>
<dbReference type="AlphaFoldDB" id="A5DZ83"/>
<dbReference type="VEuPathDB" id="FungiDB:LELG_02670"/>
<evidence type="ECO:0000313" key="3">
    <source>
        <dbReference type="EMBL" id="EDK44491.1"/>
    </source>
</evidence>
<name>A5DZ83_LODEL</name>
<feature type="compositionally biased region" description="Basic residues" evidence="1">
    <location>
        <begin position="162"/>
        <end position="178"/>
    </location>
</feature>
<evidence type="ECO:0000256" key="1">
    <source>
        <dbReference type="SAM" id="MobiDB-lite"/>
    </source>
</evidence>
<keyword evidence="2" id="KW-1133">Transmembrane helix</keyword>
<dbReference type="KEGG" id="lel:PVL30_003516"/>
<proteinExistence type="predicted"/>
<feature type="compositionally biased region" description="Basic residues" evidence="1">
    <location>
        <begin position="315"/>
        <end position="328"/>
    </location>
</feature>
<gene>
    <name evidence="3" type="ORF">LELG_02670</name>
</gene>
<feature type="compositionally biased region" description="Polar residues" evidence="1">
    <location>
        <begin position="218"/>
        <end position="228"/>
    </location>
</feature>
<feature type="transmembrane region" description="Helical" evidence="2">
    <location>
        <begin position="348"/>
        <end position="367"/>
    </location>
</feature>
<evidence type="ECO:0000313" key="4">
    <source>
        <dbReference type="Proteomes" id="UP000001996"/>
    </source>
</evidence>
<keyword evidence="4" id="KW-1185">Reference proteome</keyword>
<feature type="compositionally biased region" description="Basic residues" evidence="1">
    <location>
        <begin position="33"/>
        <end position="46"/>
    </location>
</feature>
<keyword evidence="2" id="KW-0812">Transmembrane</keyword>
<organism evidence="3 4">
    <name type="scientific">Lodderomyces elongisporus (strain ATCC 11503 / CBS 2605 / JCM 1781 / NBRC 1676 / NRRL YB-4239)</name>
    <name type="common">Yeast</name>
    <name type="synonym">Saccharomyces elongisporus</name>
    <dbReference type="NCBI Taxonomy" id="379508"/>
    <lineage>
        <taxon>Eukaryota</taxon>
        <taxon>Fungi</taxon>
        <taxon>Dikarya</taxon>
        <taxon>Ascomycota</taxon>
        <taxon>Saccharomycotina</taxon>
        <taxon>Pichiomycetes</taxon>
        <taxon>Debaryomycetaceae</taxon>
        <taxon>Candida/Lodderomyces clade</taxon>
        <taxon>Lodderomyces</taxon>
    </lineage>
</organism>
<reference evidence="3 4" key="1">
    <citation type="journal article" date="2009" name="Nature">
        <title>Evolution of pathogenicity and sexual reproduction in eight Candida genomes.</title>
        <authorList>
            <person name="Butler G."/>
            <person name="Rasmussen M.D."/>
            <person name="Lin M.F."/>
            <person name="Santos M.A."/>
            <person name="Sakthikumar S."/>
            <person name="Munro C.A."/>
            <person name="Rheinbay E."/>
            <person name="Grabherr M."/>
            <person name="Forche A."/>
            <person name="Reedy J.L."/>
            <person name="Agrafioti I."/>
            <person name="Arnaud M.B."/>
            <person name="Bates S."/>
            <person name="Brown A.J."/>
            <person name="Brunke S."/>
            <person name="Costanzo M.C."/>
            <person name="Fitzpatrick D.A."/>
            <person name="de Groot P.W."/>
            <person name="Harris D."/>
            <person name="Hoyer L.L."/>
            <person name="Hube B."/>
            <person name="Klis F.M."/>
            <person name="Kodira C."/>
            <person name="Lennard N."/>
            <person name="Logue M.E."/>
            <person name="Martin R."/>
            <person name="Neiman A.M."/>
            <person name="Nikolaou E."/>
            <person name="Quail M.A."/>
            <person name="Quinn J."/>
            <person name="Santos M.C."/>
            <person name="Schmitzberger F.F."/>
            <person name="Sherlock G."/>
            <person name="Shah P."/>
            <person name="Silverstein K.A."/>
            <person name="Skrzypek M.S."/>
            <person name="Soll D."/>
            <person name="Staggs R."/>
            <person name="Stansfield I."/>
            <person name="Stumpf M.P."/>
            <person name="Sudbery P.E."/>
            <person name="Srikantha T."/>
            <person name="Zeng Q."/>
            <person name="Berman J."/>
            <person name="Berriman M."/>
            <person name="Heitman J."/>
            <person name="Gow N.A."/>
            <person name="Lorenz M.C."/>
            <person name="Birren B.W."/>
            <person name="Kellis M."/>
            <person name="Cuomo C.A."/>
        </authorList>
    </citation>
    <scope>NUCLEOTIDE SEQUENCE [LARGE SCALE GENOMIC DNA]</scope>
    <source>
        <strain evidence="4">ATCC 11503 / BCRC 21390 / CBS 2605 / JCM 1781 / NBRC 1676 / NRRL YB-4239</strain>
    </source>
</reference>
<keyword evidence="2" id="KW-0472">Membrane</keyword>
<accession>A5DZ83</accession>
<sequence length="370" mass="41974">MLTVAMKSKWTSASGIKERFKKTIDSEDEHQKSHLPHGRQSHYGHVHRRHRYRQYLSLDILESDKVQSMTSAAASTYNTTRSLTKSLWRIMKDATIMCTEVTVLATAHAYTALSGGSSGGGSGGGNSSSGINSNAQTSSLERIVQEDEELELEQEQIPISKVQRRKSKSSGKKNRKINRAQLRNNHPNVSFATNTQCTPSMPSLLLKQEQQEQQEQQHGYQKSLLQTRRNHTMTTSNILSRYPSPLPIQSDISYDVDVDSLTISSRSSTISEVELSQVHIECRLEDNNLFSRHCRRCQVGIRDKNMDKNKDKNRTRNRNRNRNRCKGSGRCRGIEKKCMSSVKGFENINLLELGILCLVMVMLFVIIKMK</sequence>
<feature type="compositionally biased region" description="Polar residues" evidence="1">
    <location>
        <begin position="181"/>
        <end position="201"/>
    </location>
</feature>
<dbReference type="Proteomes" id="UP000001996">
    <property type="component" value="Unassembled WGS sequence"/>
</dbReference>
<dbReference type="InParanoid" id="A5DZ83"/>